<reference evidence="2" key="2">
    <citation type="submission" date="2021-01" db="EMBL/GenBank/DDBJ databases">
        <authorList>
            <person name="Schikora-Tamarit M.A."/>
        </authorList>
    </citation>
    <scope>NUCLEOTIDE SEQUENCE</scope>
    <source>
        <strain evidence="2">CBS6341</strain>
    </source>
</reference>
<dbReference type="OrthoDB" id="2014201at2759"/>
<reference evidence="2" key="1">
    <citation type="journal article" date="2021" name="Open Biol.">
        <title>Shared evolutionary footprints suggest mitochondrial oxidative damage underlies multiple complex I losses in fungi.</title>
        <authorList>
            <person name="Schikora-Tamarit M.A."/>
            <person name="Marcet-Houben M."/>
            <person name="Nosek J."/>
            <person name="Gabaldon T."/>
        </authorList>
    </citation>
    <scope>NUCLEOTIDE SEQUENCE</scope>
    <source>
        <strain evidence="2">CBS6341</strain>
    </source>
</reference>
<name>A0A9P8PWW5_9ASCO</name>
<dbReference type="InterPro" id="IPR050587">
    <property type="entry name" value="GNT1/Glycosyltrans_8"/>
</dbReference>
<comment type="caution">
    <text evidence="2">The sequence shown here is derived from an EMBL/GenBank/DDBJ whole genome shotgun (WGS) entry which is preliminary data.</text>
</comment>
<proteinExistence type="predicted"/>
<dbReference type="PANTHER" id="PTHR11183">
    <property type="entry name" value="GLYCOGENIN SUBFAMILY MEMBER"/>
    <property type="match status" value="1"/>
</dbReference>
<evidence type="ECO:0000313" key="2">
    <source>
        <dbReference type="EMBL" id="KAH3679050.1"/>
    </source>
</evidence>
<dbReference type="Proteomes" id="UP000769528">
    <property type="component" value="Unassembled WGS sequence"/>
</dbReference>
<sequence>MSGLLASLKNRLSFETIEYNSLSGSGLNHKFFSRGFIKLIIGSIVFIISILYFISSQGFQINPDISYDGSLDGISKSSSLTHVLDYLQETFQINDKQIITKTHTGIEYEQPYRLLDFDRNHLKYIYPEVIDSIYSSIDHDEIDWSKYAYVFYATSTLHLCNSLMLFKELKGYGTRAEFVLLLNQDLIDPSIYPHETKILKNAMDELNIKVVAVPVLKSEEDENSIWASSFTKLLVFNQIQYKRIIYIDNDAILTRGNLDELFFIPQCKIATPSAYWIIDERFQNETIRDKYPADKYEFQPMTVEQRNRTVQHVIDKTINPFSNHEGYVKFNHANDTIHKNWAKLDQKNFETNIYNNLPNYYQFDEFHLTNILMVITPSAELYERIKEGFMNKLPDEFDMDIIQRLFSPHNNIQAQQLSRNIEPDPGFKYRVNEIPEFLILPHQVYGTLTLELNRMVDHRAFESDPHDQFWAISDDFSTALKGKTPAYYELNQLSTTPGDVIGQRLKYLHFSDAPIPKPWYEQLPDMHYMTWRARCPQDAAFGEDQIVKPFTVIDDCSAGKYWVAAHAKFKKFRKDVCGLDLIQTKGDSYHDTIY</sequence>
<evidence type="ECO:0000313" key="3">
    <source>
        <dbReference type="Proteomes" id="UP000769528"/>
    </source>
</evidence>
<feature type="transmembrane region" description="Helical" evidence="1">
    <location>
        <begin position="35"/>
        <end position="54"/>
    </location>
</feature>
<dbReference type="Gene3D" id="3.90.550.10">
    <property type="entry name" value="Spore Coat Polysaccharide Biosynthesis Protein SpsA, Chain A"/>
    <property type="match status" value="1"/>
</dbReference>
<dbReference type="InterPro" id="IPR029044">
    <property type="entry name" value="Nucleotide-diphossugar_trans"/>
</dbReference>
<keyword evidence="1" id="KW-0472">Membrane</keyword>
<organism evidence="2 3">
    <name type="scientific">Wickerhamomyces mucosus</name>
    <dbReference type="NCBI Taxonomy" id="1378264"/>
    <lineage>
        <taxon>Eukaryota</taxon>
        <taxon>Fungi</taxon>
        <taxon>Dikarya</taxon>
        <taxon>Ascomycota</taxon>
        <taxon>Saccharomycotina</taxon>
        <taxon>Saccharomycetes</taxon>
        <taxon>Phaffomycetales</taxon>
        <taxon>Wickerhamomycetaceae</taxon>
        <taxon>Wickerhamomyces</taxon>
    </lineage>
</organism>
<dbReference type="SUPFAM" id="SSF53448">
    <property type="entry name" value="Nucleotide-diphospho-sugar transferases"/>
    <property type="match status" value="1"/>
</dbReference>
<keyword evidence="1" id="KW-0812">Transmembrane</keyword>
<evidence type="ECO:0008006" key="4">
    <source>
        <dbReference type="Google" id="ProtNLM"/>
    </source>
</evidence>
<dbReference type="AlphaFoldDB" id="A0A9P8PWW5"/>
<keyword evidence="3" id="KW-1185">Reference proteome</keyword>
<evidence type="ECO:0000256" key="1">
    <source>
        <dbReference type="SAM" id="Phobius"/>
    </source>
</evidence>
<keyword evidence="1" id="KW-1133">Transmembrane helix</keyword>
<dbReference type="EMBL" id="JAEUBF010000390">
    <property type="protein sequence ID" value="KAH3679050.1"/>
    <property type="molecule type" value="Genomic_DNA"/>
</dbReference>
<gene>
    <name evidence="2" type="ORF">WICMUC_001245</name>
</gene>
<accession>A0A9P8PWW5</accession>
<protein>
    <recommendedName>
        <fullName evidence="4">Glycosyltransferase family 8 protein</fullName>
    </recommendedName>
</protein>